<dbReference type="AlphaFoldDB" id="A0A8H3SAV7"/>
<accession>A0A8H3SAV7</accession>
<evidence type="ECO:0000313" key="7">
    <source>
        <dbReference type="EMBL" id="GFF55251.1"/>
    </source>
</evidence>
<evidence type="ECO:0000256" key="1">
    <source>
        <dbReference type="ARBA" id="ARBA00007992"/>
    </source>
</evidence>
<name>A0A8H3SAV7_9EURO</name>
<evidence type="ECO:0000259" key="6">
    <source>
        <dbReference type="Pfam" id="PF01494"/>
    </source>
</evidence>
<keyword evidence="5" id="KW-0472">Membrane</keyword>
<dbReference type="PANTHER" id="PTHR47356">
    <property type="entry name" value="FAD-DEPENDENT MONOOXYGENASE ASQG-RELATED"/>
    <property type="match status" value="1"/>
</dbReference>
<keyword evidence="3" id="KW-0274">FAD</keyword>
<dbReference type="Gene3D" id="3.50.50.60">
    <property type="entry name" value="FAD/NAD(P)-binding domain"/>
    <property type="match status" value="2"/>
</dbReference>
<evidence type="ECO:0000256" key="2">
    <source>
        <dbReference type="ARBA" id="ARBA00022630"/>
    </source>
</evidence>
<evidence type="ECO:0000256" key="3">
    <source>
        <dbReference type="ARBA" id="ARBA00022827"/>
    </source>
</evidence>
<dbReference type="GO" id="GO:0004497">
    <property type="term" value="F:monooxygenase activity"/>
    <property type="evidence" value="ECO:0007669"/>
    <property type="project" value="InterPro"/>
</dbReference>
<evidence type="ECO:0000313" key="8">
    <source>
        <dbReference type="Proteomes" id="UP000465221"/>
    </source>
</evidence>
<organism evidence="7 8">
    <name type="scientific">Aspergillus udagawae</name>
    <dbReference type="NCBI Taxonomy" id="91492"/>
    <lineage>
        <taxon>Eukaryota</taxon>
        <taxon>Fungi</taxon>
        <taxon>Dikarya</taxon>
        <taxon>Ascomycota</taxon>
        <taxon>Pezizomycotina</taxon>
        <taxon>Eurotiomycetes</taxon>
        <taxon>Eurotiomycetidae</taxon>
        <taxon>Eurotiales</taxon>
        <taxon>Aspergillaceae</taxon>
        <taxon>Aspergillus</taxon>
        <taxon>Aspergillus subgen. Fumigati</taxon>
    </lineage>
</organism>
<reference evidence="7 8" key="1">
    <citation type="submission" date="2020-01" db="EMBL/GenBank/DDBJ databases">
        <title>Draft genome sequence of Aspergillus udagawae IFM 46972.</title>
        <authorList>
            <person name="Takahashi H."/>
            <person name="Yaguchi T."/>
        </authorList>
    </citation>
    <scope>NUCLEOTIDE SEQUENCE [LARGE SCALE GENOMIC DNA]</scope>
    <source>
        <strain evidence="7 8">IFM 46972</strain>
    </source>
</reference>
<keyword evidence="4" id="KW-0560">Oxidoreductase</keyword>
<keyword evidence="2" id="KW-0285">Flavoprotein</keyword>
<evidence type="ECO:0000256" key="4">
    <source>
        <dbReference type="ARBA" id="ARBA00023002"/>
    </source>
</evidence>
<dbReference type="Proteomes" id="UP000465221">
    <property type="component" value="Unassembled WGS sequence"/>
</dbReference>
<feature type="transmembrane region" description="Helical" evidence="5">
    <location>
        <begin position="380"/>
        <end position="399"/>
    </location>
</feature>
<dbReference type="SUPFAM" id="SSF51905">
    <property type="entry name" value="FAD/NAD(P)-binding domain"/>
    <property type="match status" value="1"/>
</dbReference>
<proteinExistence type="inferred from homology"/>
<dbReference type="GO" id="GO:0071949">
    <property type="term" value="F:FAD binding"/>
    <property type="evidence" value="ECO:0007669"/>
    <property type="project" value="InterPro"/>
</dbReference>
<dbReference type="InterPro" id="IPR050562">
    <property type="entry name" value="FAD_mOase_fung"/>
</dbReference>
<dbReference type="PANTHER" id="PTHR47356:SF2">
    <property type="entry name" value="FAD-BINDING DOMAIN-CONTAINING PROTEIN-RELATED"/>
    <property type="match status" value="1"/>
</dbReference>
<dbReference type="EMBL" id="BLKC01000122">
    <property type="protein sequence ID" value="GFF55251.1"/>
    <property type="molecule type" value="Genomic_DNA"/>
</dbReference>
<dbReference type="Pfam" id="PF01494">
    <property type="entry name" value="FAD_binding_3"/>
    <property type="match status" value="2"/>
</dbReference>
<feature type="domain" description="FAD-binding" evidence="6">
    <location>
        <begin position="6"/>
        <end position="73"/>
    </location>
</feature>
<gene>
    <name evidence="7" type="ORF">IFM46972_10222</name>
</gene>
<keyword evidence="5" id="KW-0812">Transmembrane</keyword>
<comment type="similarity">
    <text evidence="1">Belongs to the paxM FAD-dependent monooxygenase family.</text>
</comment>
<protein>
    <submittedName>
        <fullName evidence="7">Zeaxanthin epoxidase, chloroplastic</fullName>
    </submittedName>
</protein>
<dbReference type="InterPro" id="IPR002938">
    <property type="entry name" value="FAD-bd"/>
</dbReference>
<evidence type="ECO:0000256" key="5">
    <source>
        <dbReference type="SAM" id="Phobius"/>
    </source>
</evidence>
<dbReference type="PRINTS" id="PR00420">
    <property type="entry name" value="RNGMNOXGNASE"/>
</dbReference>
<sequence length="401" mass="45052">MSNERFKVIIVGGSIAGLTLAHCLRRLGIDYVVLERRDEIAPQEGASIGIMPNGGRILDQLGLYDQIEELVEPLSSAHMRYPSGFSFQSNWPNKLRERITKLMSPYKLKMGLALTVTLLSGQTAYIASTDMTIEYACVYGISSPNASLTPGQQITCLNDGWSILSVIGKKGRTFWFLFLKLGQRYTYGAAPRFSARDASFYCDRLRDEPYWGNVRFGDLWDRREAFNMAPLEEMLFSQWHWGRIVCIGDSMHKIAPHTGQGANCAIEDGASLSNQLYEHFSKNYTHKPSSLEISRIFQRLTRDRMGRLADIDRTSRFAMRLQARDGVVRRLLGRIFLPYARDKLADWASADIANTVTLAMLPASKRKGPGWEQFKPKSRVSLGGIVAGFLFLCGLIIAITA</sequence>
<keyword evidence="5" id="KW-1133">Transmembrane helix</keyword>
<feature type="domain" description="FAD-binding" evidence="6">
    <location>
        <begin position="226"/>
        <end position="280"/>
    </location>
</feature>
<dbReference type="InterPro" id="IPR036188">
    <property type="entry name" value="FAD/NAD-bd_sf"/>
</dbReference>
<comment type="caution">
    <text evidence="7">The sequence shown here is derived from an EMBL/GenBank/DDBJ whole genome shotgun (WGS) entry which is preliminary data.</text>
</comment>